<keyword evidence="3" id="KW-1185">Reference proteome</keyword>
<keyword evidence="1" id="KW-0732">Signal</keyword>
<protein>
    <submittedName>
        <fullName evidence="2">Uncharacterized protein</fullName>
    </submittedName>
</protein>
<gene>
    <name evidence="2" type="ORF">H8K43_00535</name>
</gene>
<evidence type="ECO:0000313" key="2">
    <source>
        <dbReference type="EMBL" id="MBC3930143.1"/>
    </source>
</evidence>
<proteinExistence type="predicted"/>
<dbReference type="EMBL" id="JACOGD010000001">
    <property type="protein sequence ID" value="MBC3930143.1"/>
    <property type="molecule type" value="Genomic_DNA"/>
</dbReference>
<dbReference type="Proteomes" id="UP000654304">
    <property type="component" value="Unassembled WGS sequence"/>
</dbReference>
<evidence type="ECO:0000256" key="1">
    <source>
        <dbReference type="SAM" id="SignalP"/>
    </source>
</evidence>
<sequence length="152" mass="17552">MKFIVGLLILFFSHFVFAAEKCIERGNLAGTMVITKKTTIESLKKNPMSGPMAEVWRHMIYLGGDEYQKLGDDKEHIVATVKFIEKNNFSEDWRVDLLIFQEYFQSLCEQNLDILTTPQIDINALSTCFKENSQRDDKYKVCVRAQFAGKVK</sequence>
<comment type="caution">
    <text evidence="2">The sequence shown here is derived from an EMBL/GenBank/DDBJ whole genome shotgun (WGS) entry which is preliminary data.</text>
</comment>
<accession>A0ABR6ZZQ4</accession>
<feature type="signal peptide" evidence="1">
    <location>
        <begin position="1"/>
        <end position="18"/>
    </location>
</feature>
<evidence type="ECO:0000313" key="3">
    <source>
        <dbReference type="Proteomes" id="UP000654304"/>
    </source>
</evidence>
<reference evidence="2 3" key="1">
    <citation type="submission" date="2020-08" db="EMBL/GenBank/DDBJ databases">
        <title>Novel species isolated from subtropical streams in China.</title>
        <authorList>
            <person name="Lu H."/>
        </authorList>
    </citation>
    <scope>NUCLEOTIDE SEQUENCE [LARGE SCALE GENOMIC DNA]</scope>
    <source>
        <strain evidence="2 3">CY22W</strain>
    </source>
</reference>
<dbReference type="RefSeq" id="WP_186902051.1">
    <property type="nucleotide sequence ID" value="NZ_JACOGD010000001.1"/>
</dbReference>
<feature type="chain" id="PRO_5047054616" evidence="1">
    <location>
        <begin position="19"/>
        <end position="152"/>
    </location>
</feature>
<name>A0ABR6ZZQ4_9BURK</name>
<organism evidence="2 3">
    <name type="scientific">Undibacterium curvum</name>
    <dbReference type="NCBI Taxonomy" id="2762294"/>
    <lineage>
        <taxon>Bacteria</taxon>
        <taxon>Pseudomonadati</taxon>
        <taxon>Pseudomonadota</taxon>
        <taxon>Betaproteobacteria</taxon>
        <taxon>Burkholderiales</taxon>
        <taxon>Oxalobacteraceae</taxon>
        <taxon>Undibacterium</taxon>
    </lineage>
</organism>